<dbReference type="RefSeq" id="WP_069032224.1">
    <property type="nucleotide sequence ID" value="NZ_MDKC01000001.1"/>
</dbReference>
<proteinExistence type="predicted"/>
<evidence type="ECO:0000313" key="2">
    <source>
        <dbReference type="Proteomes" id="UP000094580"/>
    </source>
</evidence>
<dbReference type="InterPro" id="IPR021415">
    <property type="entry name" value="SAV0927-like"/>
</dbReference>
<keyword evidence="2" id="KW-1185">Reference proteome</keyword>
<gene>
    <name evidence="1" type="ORF">BED47_02450</name>
</gene>
<protein>
    <submittedName>
        <fullName evidence="1">Protein dltD</fullName>
    </submittedName>
</protein>
<dbReference type="EMBL" id="MDKC01000001">
    <property type="protein sequence ID" value="ODG94048.1"/>
    <property type="molecule type" value="Genomic_DNA"/>
</dbReference>
<reference evidence="1 2" key="1">
    <citation type="submission" date="2016-07" db="EMBL/GenBank/DDBJ databases">
        <authorList>
            <person name="Townsley L."/>
            <person name="Shank E.A."/>
        </authorList>
    </citation>
    <scope>NUCLEOTIDE SEQUENCE [LARGE SCALE GENOMIC DNA]</scope>
    <source>
        <strain evidence="1 2">CH01</strain>
    </source>
</reference>
<organism evidence="1 2">
    <name type="scientific">Gottfriedia luciferensis</name>
    <dbReference type="NCBI Taxonomy" id="178774"/>
    <lineage>
        <taxon>Bacteria</taxon>
        <taxon>Bacillati</taxon>
        <taxon>Bacillota</taxon>
        <taxon>Bacilli</taxon>
        <taxon>Bacillales</taxon>
        <taxon>Bacillaceae</taxon>
        <taxon>Gottfriedia</taxon>
    </lineage>
</organism>
<dbReference type="Pfam" id="PF11256">
    <property type="entry name" value="SAV0927-like"/>
    <property type="match status" value="1"/>
</dbReference>
<evidence type="ECO:0000313" key="1">
    <source>
        <dbReference type="EMBL" id="ODG94048.1"/>
    </source>
</evidence>
<sequence>MNFYIISEEKENQNIHYYCIAAGSHRYDFAVIFSGKFLGKAMVVSIQSGRMVLLCREDIDHPEHWDQKLGIAAEDIKEIETFFHSILDQRMFSDQY</sequence>
<comment type="caution">
    <text evidence="1">The sequence shown here is derived from an EMBL/GenBank/DDBJ whole genome shotgun (WGS) entry which is preliminary data.</text>
</comment>
<dbReference type="Proteomes" id="UP000094580">
    <property type="component" value="Unassembled WGS sequence"/>
</dbReference>
<name>A0ABX2ZWW8_9BACI</name>
<accession>A0ABX2ZWW8</accession>